<sequence>MNRQWLIFVMCLFSLPVFSQQKHVYLNDDLEYISAKKFNDYRKSNNHYILTYELDSVVMHVQVQRVKRGKITLEQLAVIRTELSGFSGQSVPEKNIIVVNYHHGKDPCNDSPEDSSYYALIKDYLKKIQKKKDVSQFFVYNERDGIKDYGKKISWLEDKNKTLRDLFFPLQYPCGSFVLIDAEGNYYVQKGEYSNHYILDILRDKSNIINESSHIKNGETNRTPRRVEVRAIRQ</sequence>
<dbReference type="Proteomes" id="UP000038200">
    <property type="component" value="Unassembled WGS sequence"/>
</dbReference>
<dbReference type="RefSeq" id="WP_042009885.1">
    <property type="nucleotide sequence ID" value="NZ_CDOL01000277.1"/>
</dbReference>
<organism evidence="1 2">
    <name type="scientific">Capnocytophaga canis</name>
    <dbReference type="NCBI Taxonomy" id="1848903"/>
    <lineage>
        <taxon>Bacteria</taxon>
        <taxon>Pseudomonadati</taxon>
        <taxon>Bacteroidota</taxon>
        <taxon>Flavobacteriia</taxon>
        <taxon>Flavobacteriales</taxon>
        <taxon>Flavobacteriaceae</taxon>
        <taxon>Capnocytophaga</taxon>
    </lineage>
</organism>
<dbReference type="STRING" id="1848903.CCAND38_300040"/>
<protein>
    <submittedName>
        <fullName evidence="1">Uncharacterized protein</fullName>
    </submittedName>
</protein>
<dbReference type="EMBL" id="CDOL01000277">
    <property type="protein sequence ID" value="CEN54330.1"/>
    <property type="molecule type" value="Genomic_DNA"/>
</dbReference>
<evidence type="ECO:0000313" key="2">
    <source>
        <dbReference type="Proteomes" id="UP000038200"/>
    </source>
</evidence>
<proteinExistence type="predicted"/>
<dbReference type="AlphaFoldDB" id="A0A0B7IR82"/>
<name>A0A0B7IR82_9FLAO</name>
<accession>A0A0B7IR82</accession>
<reference evidence="1 2" key="1">
    <citation type="submission" date="2015-01" db="EMBL/GenBank/DDBJ databases">
        <authorList>
            <person name="Xiang T."/>
            <person name="Song Y."/>
            <person name="Huang L."/>
            <person name="Wang B."/>
            <person name="Wu P."/>
        </authorList>
    </citation>
    <scope>NUCLEOTIDE SEQUENCE [LARGE SCALE GENOMIC DNA]</scope>
    <source>
        <strain evidence="1 2">CcD93</strain>
    </source>
</reference>
<dbReference type="OrthoDB" id="823362at2"/>
<evidence type="ECO:0000313" key="1">
    <source>
        <dbReference type="EMBL" id="CEN54330.1"/>
    </source>
</evidence>
<gene>
    <name evidence="1" type="ORF">CCAND93_840014</name>
</gene>